<name>A0A817B5G6_BRANA</name>
<evidence type="ECO:0000256" key="1">
    <source>
        <dbReference type="SAM" id="MobiDB-lite"/>
    </source>
</evidence>
<sequence length="424" mass="45408">MNNRFTFISQNGFHFYEFPSYISHQNWPKLRSPLGGFAVREASSLLCRFDIVPVDSPFKLQLRSYLLILQSPSMASSLLPQDLIVKPDNGLMFTILRRSSSTGSLQVPASSICFDGFVATAVKSPSDQNSGQNPAVKGFVGSEPPKIDSSVPQVENYKDAGGEDVNEDSTATVAPVDSVIVQNLVTVEVVAVASVTGTPDVAIPSDTENIPTFMAPSPTVNIGSIHAPPTSVSTTVIQAMEALPISSVATLNSTSVSDGQVLASTPSSFVEILPTITESEPSTPATIFKATVTDTPSSNSALSENAPLNTNLQINSLKPFHISQLGMLQNHAAILGDFPVTESVLLTPPPKVSNDIPPSTSGGLSFTPFTGDCTGYFNEYEMAQRSRHGRELKPSQKVQDMQWHTVRGRKSRGCRGRGRHGDQN</sequence>
<evidence type="ECO:0000313" key="2">
    <source>
        <dbReference type="EMBL" id="CAF2328795.1"/>
    </source>
</evidence>
<reference evidence="2" key="1">
    <citation type="submission" date="2021-01" db="EMBL/GenBank/DDBJ databases">
        <authorList>
            <consortium name="Genoscope - CEA"/>
            <person name="William W."/>
        </authorList>
    </citation>
    <scope>NUCLEOTIDE SEQUENCE</scope>
</reference>
<feature type="compositionally biased region" description="Basic residues" evidence="1">
    <location>
        <begin position="406"/>
        <end position="418"/>
    </location>
</feature>
<feature type="compositionally biased region" description="Polar residues" evidence="1">
    <location>
        <begin position="124"/>
        <end position="133"/>
    </location>
</feature>
<dbReference type="AlphaFoldDB" id="A0A817B5G6"/>
<dbReference type="EMBL" id="HG994364">
    <property type="protein sequence ID" value="CAF2328795.1"/>
    <property type="molecule type" value="Genomic_DNA"/>
</dbReference>
<gene>
    <name evidence="2" type="ORF">DARMORV10_A10P13150.1</name>
</gene>
<feature type="region of interest" description="Disordered" evidence="1">
    <location>
        <begin position="124"/>
        <end position="168"/>
    </location>
</feature>
<organism evidence="2">
    <name type="scientific">Brassica napus</name>
    <name type="common">Rape</name>
    <dbReference type="NCBI Taxonomy" id="3708"/>
    <lineage>
        <taxon>Eukaryota</taxon>
        <taxon>Viridiplantae</taxon>
        <taxon>Streptophyta</taxon>
        <taxon>Embryophyta</taxon>
        <taxon>Tracheophyta</taxon>
        <taxon>Spermatophyta</taxon>
        <taxon>Magnoliopsida</taxon>
        <taxon>eudicotyledons</taxon>
        <taxon>Gunneridae</taxon>
        <taxon>Pentapetalae</taxon>
        <taxon>rosids</taxon>
        <taxon>malvids</taxon>
        <taxon>Brassicales</taxon>
        <taxon>Brassicaceae</taxon>
        <taxon>Brassiceae</taxon>
        <taxon>Brassica</taxon>
    </lineage>
</organism>
<dbReference type="Proteomes" id="UP001295469">
    <property type="component" value="Chromosome A10"/>
</dbReference>
<accession>A0A817B5G6</accession>
<feature type="region of interest" description="Disordered" evidence="1">
    <location>
        <begin position="405"/>
        <end position="424"/>
    </location>
</feature>
<protein>
    <submittedName>
        <fullName evidence="2">(rape) hypothetical protein</fullName>
    </submittedName>
</protein>
<proteinExistence type="predicted"/>